<name>A0AAJ1U0F3_9ACTN</name>
<proteinExistence type="predicted"/>
<dbReference type="Pfam" id="PF01926">
    <property type="entry name" value="MMR_HSR1"/>
    <property type="match status" value="1"/>
</dbReference>
<dbReference type="RefSeq" id="WP_307198436.1">
    <property type="nucleotide sequence ID" value="NZ_JAUTAN010000001.1"/>
</dbReference>
<feature type="region of interest" description="Disordered" evidence="1">
    <location>
        <begin position="1"/>
        <end position="30"/>
    </location>
</feature>
<evidence type="ECO:0000256" key="1">
    <source>
        <dbReference type="SAM" id="MobiDB-lite"/>
    </source>
</evidence>
<dbReference type="GO" id="GO:0005525">
    <property type="term" value="F:GTP binding"/>
    <property type="evidence" value="ECO:0007669"/>
    <property type="project" value="InterPro"/>
</dbReference>
<keyword evidence="3" id="KW-0067">ATP-binding</keyword>
<dbReference type="InterPro" id="IPR027417">
    <property type="entry name" value="P-loop_NTPase"/>
</dbReference>
<dbReference type="InterPro" id="IPR006073">
    <property type="entry name" value="GTP-bd"/>
</dbReference>
<dbReference type="EMBL" id="JAUTAN010000001">
    <property type="protein sequence ID" value="MDQ1102988.1"/>
    <property type="molecule type" value="Genomic_DNA"/>
</dbReference>
<comment type="caution">
    <text evidence="3">The sequence shown here is derived from an EMBL/GenBank/DDBJ whole genome shotgun (WGS) entry which is preliminary data.</text>
</comment>
<dbReference type="AlphaFoldDB" id="A0AAJ1U0F3"/>
<dbReference type="Gene3D" id="3.40.50.300">
    <property type="entry name" value="P-loop containing nucleotide triphosphate hydrolases"/>
    <property type="match status" value="1"/>
</dbReference>
<evidence type="ECO:0000259" key="2">
    <source>
        <dbReference type="Pfam" id="PF01926"/>
    </source>
</evidence>
<protein>
    <submittedName>
        <fullName evidence="3">Energy-coupling factor transporter ATP-binding protein EcfA2</fullName>
    </submittedName>
</protein>
<dbReference type="GO" id="GO:0043024">
    <property type="term" value="F:ribosomal small subunit binding"/>
    <property type="evidence" value="ECO:0007669"/>
    <property type="project" value="TreeGrafter"/>
</dbReference>
<dbReference type="GO" id="GO:0000028">
    <property type="term" value="P:ribosomal small subunit assembly"/>
    <property type="evidence" value="ECO:0007669"/>
    <property type="project" value="TreeGrafter"/>
</dbReference>
<accession>A0AAJ1U0F3</accession>
<evidence type="ECO:0000313" key="3">
    <source>
        <dbReference type="EMBL" id="MDQ1102988.1"/>
    </source>
</evidence>
<dbReference type="InterPro" id="IPR005662">
    <property type="entry name" value="GTPase_Era-like"/>
</dbReference>
<reference evidence="3" key="1">
    <citation type="submission" date="2023-07" db="EMBL/GenBank/DDBJ databases">
        <title>Functional and genomic diversity of the sorghum phyllosphere microbiome.</title>
        <authorList>
            <person name="Shade A."/>
        </authorList>
    </citation>
    <scope>NUCLEOTIDE SEQUENCE</scope>
    <source>
        <strain evidence="3">SORGH_AS_1067</strain>
    </source>
</reference>
<dbReference type="Proteomes" id="UP001239215">
    <property type="component" value="Unassembled WGS sequence"/>
</dbReference>
<dbReference type="SUPFAM" id="SSF52540">
    <property type="entry name" value="P-loop containing nucleoside triphosphate hydrolases"/>
    <property type="match status" value="1"/>
</dbReference>
<gene>
    <name evidence="3" type="ORF">QE405_000272</name>
</gene>
<dbReference type="GO" id="GO:0005524">
    <property type="term" value="F:ATP binding"/>
    <property type="evidence" value="ECO:0007669"/>
    <property type="project" value="UniProtKB-KW"/>
</dbReference>
<evidence type="ECO:0000313" key="4">
    <source>
        <dbReference type="Proteomes" id="UP001239215"/>
    </source>
</evidence>
<dbReference type="GO" id="GO:0019843">
    <property type="term" value="F:rRNA binding"/>
    <property type="evidence" value="ECO:0007669"/>
    <property type="project" value="TreeGrafter"/>
</dbReference>
<sequence length="599" mass="64127">MSTSDDRGRADGPPRRGARSGATEAGGVAQTGNAPMLTALVQLRSALQAAHLPLETPGVEAVREARTEMIDQLEDYAIPRLMAVEAPLLTVVAGSTGAGKSTLVNSLVGHRVSQAGVLRPTTRSAVLVHHPDDRSWFGPDRLLPELRRVEDPTTDPGCLQLVATDAVPKGLAILDAPDIDSVDRHNRELAAQLMAAADLWLFVTSAARYADQVPWEFLKEAGERSTAVAIVLDRTPADAVETVAAHLARMLASRGLKDSPLFIVHEGDPGTDGVLPPAEVNDVVTWLASLAADQKARESVVRQTLSGTIRTLSRHSHQIADAAEKQVDEARRLRAAVDSVYDEVVFDLEQQVVDGSLMAGELLARWQEFVGNGELLRSLETRVGLIRDRIVNAVKGKPQQAEQVAVAVAATAGAEVVAQAERATTELVERWRSSDAGTALVATGDRLERPSRELARAAERTVREWQREITDLVREESGDKRTSARFMAFGVDGLGSTLAVVVLGGPSSSGGRQLLDAVLGPETTGRLVTTATASLRERVRAVLEAERARYAGVVDRLEVGEDASLRVRAASRRVDDIRFADRSALRSAAAGTAPGTARR</sequence>
<keyword evidence="3" id="KW-0547">Nucleotide-binding</keyword>
<dbReference type="PANTHER" id="PTHR42698">
    <property type="entry name" value="GTPASE ERA"/>
    <property type="match status" value="1"/>
</dbReference>
<organism evidence="3 4">
    <name type="scientific">Nocardioides zeae</name>
    <dbReference type="NCBI Taxonomy" id="1457234"/>
    <lineage>
        <taxon>Bacteria</taxon>
        <taxon>Bacillati</taxon>
        <taxon>Actinomycetota</taxon>
        <taxon>Actinomycetes</taxon>
        <taxon>Propionibacteriales</taxon>
        <taxon>Nocardioidaceae</taxon>
        <taxon>Nocardioides</taxon>
    </lineage>
</organism>
<dbReference type="PANTHER" id="PTHR42698:SF1">
    <property type="entry name" value="GTPASE ERA, MITOCHONDRIAL"/>
    <property type="match status" value="1"/>
</dbReference>
<feature type="domain" description="G" evidence="2">
    <location>
        <begin position="91"/>
        <end position="211"/>
    </location>
</feature>
<dbReference type="GO" id="GO:0005829">
    <property type="term" value="C:cytosol"/>
    <property type="evidence" value="ECO:0007669"/>
    <property type="project" value="TreeGrafter"/>
</dbReference>
<feature type="compositionally biased region" description="Basic and acidic residues" evidence="1">
    <location>
        <begin position="1"/>
        <end position="14"/>
    </location>
</feature>